<gene>
    <name evidence="2" type="ORF">AA0114_g718</name>
</gene>
<dbReference type="Proteomes" id="UP000292402">
    <property type="component" value="Unassembled WGS sequence"/>
</dbReference>
<evidence type="ECO:0000313" key="2">
    <source>
        <dbReference type="EMBL" id="RYN60875.1"/>
    </source>
</evidence>
<feature type="domain" description="F-box" evidence="1">
    <location>
        <begin position="415"/>
        <end position="459"/>
    </location>
</feature>
<dbReference type="EMBL" id="PDXA01000002">
    <property type="protein sequence ID" value="RYN60875.1"/>
    <property type="molecule type" value="Genomic_DNA"/>
</dbReference>
<protein>
    <recommendedName>
        <fullName evidence="1">F-box domain-containing protein</fullName>
    </recommendedName>
</protein>
<dbReference type="AlphaFoldDB" id="A0A4Q4MVR1"/>
<accession>A0A4Q4MVR1</accession>
<sequence>MASYHCQICTVAMSIARIRTPEDPPDAAWNYEGHSYVGFDEFRDIYGNSFPDRQCEQCTALDRTPASLDKDIENAIFGGPLWPDEDDEDGEWLPKDDSDAEREMLEYDSEADCDVEWSDISQSDDENVDGEDTDENIRSALRELHAPPLPRHLPHGTLRNGYMYTREWEGPRYLGDLLAKQACGSYRMPLEHIAAPSCQSLQGINGHFLSVEQMKGCRNHRFLLAKPPNWQADESDNIFERGSSFVLSGESNGSYLSPVAPYVYPPRYGVDKVDCWTLYINDGCNVCEICFLLNCLLQLLTPIQNSDGWRPLPVHSYCLDMFAKASYRRLGRVDLDGIWHWREMQSYPESYNLTRDDVLHCPEVAQGRHDDGNPWCHQPGDEWLAANPVEIPESCGLVESCFTSSTLEHTVQNSQARLLGLPAELIDHIISFLGEYELSAVAATSRKLRCHTQSFFRALAVEHMGWLWEVFEAERYPNSPDWPVSWDPCNPPGLVVPDLPYDLETEEQENALWAQIIEEDSEMECFGNAVKTSNSSRREAILAPYRARAEHLLQEWRTFRDGVTEWICRLPLGGKQRGHDLDWARLWRLSNPDTTPIPGMRNRARIWKDCERILDYNVRLRAQGVMDAKCEVVGEVLSENRQQWWSHAAAGRHDSSHKGFLRQMWHND</sequence>
<dbReference type="PROSITE" id="PS50181">
    <property type="entry name" value="FBOX"/>
    <property type="match status" value="1"/>
</dbReference>
<proteinExistence type="predicted"/>
<comment type="caution">
    <text evidence="2">The sequence shown here is derived from an EMBL/GenBank/DDBJ whole genome shotgun (WGS) entry which is preliminary data.</text>
</comment>
<organism evidence="2 3">
    <name type="scientific">Alternaria tenuissima</name>
    <dbReference type="NCBI Taxonomy" id="119927"/>
    <lineage>
        <taxon>Eukaryota</taxon>
        <taxon>Fungi</taxon>
        <taxon>Dikarya</taxon>
        <taxon>Ascomycota</taxon>
        <taxon>Pezizomycotina</taxon>
        <taxon>Dothideomycetes</taxon>
        <taxon>Pleosporomycetidae</taxon>
        <taxon>Pleosporales</taxon>
        <taxon>Pleosporineae</taxon>
        <taxon>Pleosporaceae</taxon>
        <taxon>Alternaria</taxon>
        <taxon>Alternaria sect. Alternaria</taxon>
        <taxon>Alternaria alternata complex</taxon>
    </lineage>
</organism>
<reference evidence="3" key="1">
    <citation type="journal article" date="2019" name="bioRxiv">
        <title>Genomics, evolutionary history and diagnostics of the Alternaria alternata species group including apple and Asian pear pathotypes.</title>
        <authorList>
            <person name="Armitage A.D."/>
            <person name="Cockerton H.M."/>
            <person name="Sreenivasaprasad S."/>
            <person name="Woodhall J.W."/>
            <person name="Lane C.R."/>
            <person name="Harrison R.J."/>
            <person name="Clarkson J.P."/>
        </authorList>
    </citation>
    <scope>NUCLEOTIDE SEQUENCE [LARGE SCALE GENOMIC DNA]</scope>
    <source>
        <strain evidence="3">FERA 1082</strain>
    </source>
</reference>
<evidence type="ECO:0000313" key="3">
    <source>
        <dbReference type="Proteomes" id="UP000292402"/>
    </source>
</evidence>
<name>A0A4Q4MVR1_9PLEO</name>
<evidence type="ECO:0000259" key="1">
    <source>
        <dbReference type="PROSITE" id="PS50181"/>
    </source>
</evidence>
<dbReference type="InterPro" id="IPR036047">
    <property type="entry name" value="F-box-like_dom_sf"/>
</dbReference>
<dbReference type="SUPFAM" id="SSF81383">
    <property type="entry name" value="F-box domain"/>
    <property type="match status" value="1"/>
</dbReference>
<dbReference type="InterPro" id="IPR001810">
    <property type="entry name" value="F-box_dom"/>
</dbReference>